<dbReference type="NCBIfam" id="TIGR00756">
    <property type="entry name" value="PPR"/>
    <property type="match status" value="6"/>
</dbReference>
<dbReference type="PANTHER" id="PTHR47926">
    <property type="entry name" value="PENTATRICOPEPTIDE REPEAT-CONTAINING PROTEIN"/>
    <property type="match status" value="1"/>
</dbReference>
<accession>A0A843WW45</accession>
<dbReference type="Pfam" id="PF01535">
    <property type="entry name" value="PPR"/>
    <property type="match status" value="4"/>
</dbReference>
<dbReference type="Pfam" id="PF20431">
    <property type="entry name" value="E_motif"/>
    <property type="match status" value="1"/>
</dbReference>
<dbReference type="FunFam" id="1.25.40.10:FF:000277">
    <property type="entry name" value="Pentatricopeptide repeat-containing protein, mitochondrial"/>
    <property type="match status" value="1"/>
</dbReference>
<evidence type="ECO:0000256" key="2">
    <source>
        <dbReference type="PROSITE-ProRule" id="PRU00708"/>
    </source>
</evidence>
<feature type="repeat" description="PPR" evidence="2">
    <location>
        <begin position="311"/>
        <end position="345"/>
    </location>
</feature>
<dbReference type="InterPro" id="IPR002885">
    <property type="entry name" value="PPR_rpt"/>
</dbReference>
<dbReference type="FunFam" id="1.25.40.10:FF:000348">
    <property type="entry name" value="Pentatricopeptide repeat-containing protein chloroplastic"/>
    <property type="match status" value="1"/>
</dbReference>
<gene>
    <name evidence="4" type="ORF">Taro_041004</name>
</gene>
<dbReference type="GO" id="GO:0005737">
    <property type="term" value="C:cytoplasm"/>
    <property type="evidence" value="ECO:0007669"/>
    <property type="project" value="UniProtKB-ARBA"/>
</dbReference>
<dbReference type="Pfam" id="PF12854">
    <property type="entry name" value="PPR_1"/>
    <property type="match status" value="1"/>
</dbReference>
<evidence type="ECO:0000256" key="3">
    <source>
        <dbReference type="SAM" id="MobiDB-lite"/>
    </source>
</evidence>
<dbReference type="InterPro" id="IPR046960">
    <property type="entry name" value="PPR_At4g14850-like_plant"/>
</dbReference>
<evidence type="ECO:0000313" key="5">
    <source>
        <dbReference type="Proteomes" id="UP000652761"/>
    </source>
</evidence>
<feature type="repeat" description="PPR" evidence="2">
    <location>
        <begin position="179"/>
        <end position="209"/>
    </location>
</feature>
<dbReference type="AlphaFoldDB" id="A0A843WW45"/>
<protein>
    <recommendedName>
        <fullName evidence="6">Pentatricopeptide repeat-containing protein</fullName>
    </recommendedName>
</protein>
<dbReference type="PROSITE" id="PS51375">
    <property type="entry name" value="PPR"/>
    <property type="match status" value="6"/>
</dbReference>
<dbReference type="InterPro" id="IPR046848">
    <property type="entry name" value="E_motif"/>
</dbReference>
<organism evidence="4 5">
    <name type="scientific">Colocasia esculenta</name>
    <name type="common">Wild taro</name>
    <name type="synonym">Arum esculentum</name>
    <dbReference type="NCBI Taxonomy" id="4460"/>
    <lineage>
        <taxon>Eukaryota</taxon>
        <taxon>Viridiplantae</taxon>
        <taxon>Streptophyta</taxon>
        <taxon>Embryophyta</taxon>
        <taxon>Tracheophyta</taxon>
        <taxon>Spermatophyta</taxon>
        <taxon>Magnoliopsida</taxon>
        <taxon>Liliopsida</taxon>
        <taxon>Araceae</taxon>
        <taxon>Aroideae</taxon>
        <taxon>Colocasieae</taxon>
        <taxon>Colocasia</taxon>
    </lineage>
</organism>
<dbReference type="OrthoDB" id="597215at2759"/>
<feature type="repeat" description="PPR" evidence="2">
    <location>
        <begin position="346"/>
        <end position="380"/>
    </location>
</feature>
<keyword evidence="1" id="KW-0677">Repeat</keyword>
<evidence type="ECO:0000313" key="4">
    <source>
        <dbReference type="EMBL" id="MQM08154.1"/>
    </source>
</evidence>
<dbReference type="Proteomes" id="UP000652761">
    <property type="component" value="Unassembled WGS sequence"/>
</dbReference>
<feature type="compositionally biased region" description="Low complexity" evidence="3">
    <location>
        <begin position="29"/>
        <end position="42"/>
    </location>
</feature>
<evidence type="ECO:0000256" key="1">
    <source>
        <dbReference type="ARBA" id="ARBA00022737"/>
    </source>
</evidence>
<feature type="region of interest" description="Disordered" evidence="3">
    <location>
        <begin position="20"/>
        <end position="48"/>
    </location>
</feature>
<sequence length="535" mass="58817">MAWSQWRSLPSPFLSLHGAPREAHHRRSSASSPPFSAISAASLRPPRHGGRTAAVSELELALFAFTREPKLSPFHYNSLIRALNRARLPGRALSVFVQMLHDPSSPPDRFTLPFVLKSCAQLGAIEEGAQIHGLLVKIHVVSEEDVGAGSLANALIHMYCQCGRIDLASELFNRMPRRNDVSWNSMIDGFAKCGDIVSARLLFDEMPSRNIVSWNSMISGYVHNGLPDEALSLFLRSQELGIDPDESTMVGVISAISDLGLLGWGKRAHGFITRCGFSIGGALGVSLITMYTRCGSISVAHRVFSDIPNKNVAHWTSIIAGYAAYGFAEDSLQLFSEMLSSGVKPNCITFTSVLNACSHGGLVEEGMKVFDLMRTYGIGPHQQHYGCLVDLLSRSGLVEEALELIGCLPGEPGPVVWGTLLAACRNHGNIVIAETIAHKLMELEPDYGGSYVLLSKLYADLGRWGDFSWTRKMMEENGVEKTPGFSWIEVDGDIHKFVMGDKFHPKHREMYNVLGGMEHHLSWAGCRFSFRDSEQ</sequence>
<feature type="repeat" description="PPR" evidence="2">
    <location>
        <begin position="72"/>
        <end position="106"/>
    </location>
</feature>
<comment type="caution">
    <text evidence="4">The sequence shown here is derived from an EMBL/GenBank/DDBJ whole genome shotgun (WGS) entry which is preliminary data.</text>
</comment>
<dbReference type="SMR" id="A0A843WW45"/>
<dbReference type="Gene3D" id="1.25.40.10">
    <property type="entry name" value="Tetratricopeptide repeat domain"/>
    <property type="match status" value="3"/>
</dbReference>
<dbReference type="GO" id="GO:0003723">
    <property type="term" value="F:RNA binding"/>
    <property type="evidence" value="ECO:0007669"/>
    <property type="project" value="InterPro"/>
</dbReference>
<name>A0A843WW45_COLES</name>
<proteinExistence type="predicted"/>
<dbReference type="GO" id="GO:0016556">
    <property type="term" value="P:mRNA modification"/>
    <property type="evidence" value="ECO:0007669"/>
    <property type="project" value="UniProtKB-ARBA"/>
</dbReference>
<dbReference type="EMBL" id="NMUH01004043">
    <property type="protein sequence ID" value="MQM08154.1"/>
    <property type="molecule type" value="Genomic_DNA"/>
</dbReference>
<dbReference type="PANTHER" id="PTHR47926:SF436">
    <property type="entry name" value="PENTATRICOPEPTIDE REPEAT-CONTAINING PROTEIN ELI1, CHLOROPLASTIC-LIKE ISOFORM X2"/>
    <property type="match status" value="1"/>
</dbReference>
<feature type="repeat" description="PPR" evidence="2">
    <location>
        <begin position="148"/>
        <end position="178"/>
    </location>
</feature>
<dbReference type="Pfam" id="PF13041">
    <property type="entry name" value="PPR_2"/>
    <property type="match status" value="1"/>
</dbReference>
<keyword evidence="5" id="KW-1185">Reference proteome</keyword>
<feature type="repeat" description="PPR" evidence="2">
    <location>
        <begin position="210"/>
        <end position="244"/>
    </location>
</feature>
<dbReference type="InterPro" id="IPR011990">
    <property type="entry name" value="TPR-like_helical_dom_sf"/>
</dbReference>
<reference evidence="4" key="1">
    <citation type="submission" date="2017-07" db="EMBL/GenBank/DDBJ databases">
        <title>Taro Niue Genome Assembly and Annotation.</title>
        <authorList>
            <person name="Atibalentja N."/>
            <person name="Keating K."/>
            <person name="Fields C.J."/>
        </authorList>
    </citation>
    <scope>NUCLEOTIDE SEQUENCE</scope>
    <source>
        <strain evidence="4">Niue_2</strain>
        <tissue evidence="4">Leaf</tissue>
    </source>
</reference>
<evidence type="ECO:0008006" key="6">
    <source>
        <dbReference type="Google" id="ProtNLM"/>
    </source>
</evidence>